<protein>
    <submittedName>
        <fullName evidence="1">Uncharacterized protein</fullName>
    </submittedName>
</protein>
<dbReference type="EMBL" id="JH000364">
    <property type="protein sequence ID" value="EGW11046.1"/>
    <property type="molecule type" value="Genomic_DNA"/>
</dbReference>
<gene>
    <name evidence="1" type="ORF">I79_009852</name>
</gene>
<evidence type="ECO:0000313" key="2">
    <source>
        <dbReference type="Proteomes" id="UP000001075"/>
    </source>
</evidence>
<proteinExistence type="predicted"/>
<accession>G3HGW0</accession>
<reference evidence="2" key="1">
    <citation type="journal article" date="2011" name="Nat. Biotechnol.">
        <title>The genomic sequence of the Chinese hamster ovary (CHO)-K1 cell line.</title>
        <authorList>
            <person name="Xu X."/>
            <person name="Nagarajan H."/>
            <person name="Lewis N.E."/>
            <person name="Pan S."/>
            <person name="Cai Z."/>
            <person name="Liu X."/>
            <person name="Chen W."/>
            <person name="Xie M."/>
            <person name="Wang W."/>
            <person name="Hammond S."/>
            <person name="Andersen M.R."/>
            <person name="Neff N."/>
            <person name="Passarelli B."/>
            <person name="Koh W."/>
            <person name="Fan H.C."/>
            <person name="Wang J."/>
            <person name="Gui Y."/>
            <person name="Lee K.H."/>
            <person name="Betenbaugh M.J."/>
            <person name="Quake S.R."/>
            <person name="Famili I."/>
            <person name="Palsson B.O."/>
            <person name="Wang J."/>
        </authorList>
    </citation>
    <scope>NUCLEOTIDE SEQUENCE [LARGE SCALE GENOMIC DNA]</scope>
    <source>
        <strain evidence="2">CHO K1 cell line</strain>
    </source>
</reference>
<dbReference type="Proteomes" id="UP000001075">
    <property type="component" value="Unassembled WGS sequence"/>
</dbReference>
<sequence>MPIKHICPHLFISPTGKGENALEQDCSQHRQVFSLALDSSSVSEIALALWIPARLSRLIQVKPTKVPCKSSPTELQVSLIF</sequence>
<dbReference type="InParanoid" id="G3HGW0"/>
<organism evidence="1 2">
    <name type="scientific">Cricetulus griseus</name>
    <name type="common">Chinese hamster</name>
    <name type="synonym">Cricetulus barabensis griseus</name>
    <dbReference type="NCBI Taxonomy" id="10029"/>
    <lineage>
        <taxon>Eukaryota</taxon>
        <taxon>Metazoa</taxon>
        <taxon>Chordata</taxon>
        <taxon>Craniata</taxon>
        <taxon>Vertebrata</taxon>
        <taxon>Euteleostomi</taxon>
        <taxon>Mammalia</taxon>
        <taxon>Eutheria</taxon>
        <taxon>Euarchontoglires</taxon>
        <taxon>Glires</taxon>
        <taxon>Rodentia</taxon>
        <taxon>Myomorpha</taxon>
        <taxon>Muroidea</taxon>
        <taxon>Cricetidae</taxon>
        <taxon>Cricetinae</taxon>
        <taxon>Cricetulus</taxon>
    </lineage>
</organism>
<name>G3HGW0_CRIGR</name>
<evidence type="ECO:0000313" key="1">
    <source>
        <dbReference type="EMBL" id="EGW11046.1"/>
    </source>
</evidence>
<dbReference type="AlphaFoldDB" id="G3HGW0"/>